<dbReference type="Gene3D" id="3.30.450.20">
    <property type="entry name" value="PAS domain"/>
    <property type="match status" value="1"/>
</dbReference>
<sequence length="170" mass="18781">MEGLRITGGDTMGNQYQKLAAGKDFLDALWDPLPAMANAPKFGAVLAAIEEHMIFSETDCRGRIKRVNSGFCALSGFSEDELIGSFHNIVNSGTHDVAFWSDFWKTICRGKAWYGEICNRAKDGSIYWVDSVILPLRGDADEIAGFVSIRHDITDRKRAEDALSCMGQIV</sequence>
<proteinExistence type="predicted"/>
<evidence type="ECO:0000259" key="1">
    <source>
        <dbReference type="PROSITE" id="PS50112"/>
    </source>
</evidence>
<dbReference type="AlphaFoldDB" id="A0A238YVC5"/>
<dbReference type="PANTHER" id="PTHR46663">
    <property type="entry name" value="DIGUANYLATE CYCLASE DGCT-RELATED"/>
    <property type="match status" value="1"/>
</dbReference>
<dbReference type="Proteomes" id="UP000198417">
    <property type="component" value="Unassembled WGS sequence"/>
</dbReference>
<feature type="domain" description="PAC" evidence="2">
    <location>
        <begin position="111"/>
        <end position="165"/>
    </location>
</feature>
<dbReference type="NCBIfam" id="TIGR00229">
    <property type="entry name" value="sensory_box"/>
    <property type="match status" value="1"/>
</dbReference>
<evidence type="ECO:0000313" key="3">
    <source>
        <dbReference type="EMBL" id="SNR75010.1"/>
    </source>
</evidence>
<evidence type="ECO:0000313" key="4">
    <source>
        <dbReference type="Proteomes" id="UP000198417"/>
    </source>
</evidence>
<organism evidence="3 4">
    <name type="scientific">Puniceibacterium sediminis</name>
    <dbReference type="NCBI Taxonomy" id="1608407"/>
    <lineage>
        <taxon>Bacteria</taxon>
        <taxon>Pseudomonadati</taxon>
        <taxon>Pseudomonadota</taxon>
        <taxon>Alphaproteobacteria</taxon>
        <taxon>Rhodobacterales</taxon>
        <taxon>Paracoccaceae</taxon>
        <taxon>Puniceibacterium</taxon>
    </lineage>
</organism>
<dbReference type="SMART" id="SM00086">
    <property type="entry name" value="PAC"/>
    <property type="match status" value="1"/>
</dbReference>
<dbReference type="Pfam" id="PF13426">
    <property type="entry name" value="PAS_9"/>
    <property type="match status" value="1"/>
</dbReference>
<evidence type="ECO:0000259" key="2">
    <source>
        <dbReference type="PROSITE" id="PS50113"/>
    </source>
</evidence>
<keyword evidence="4" id="KW-1185">Reference proteome</keyword>
<dbReference type="PROSITE" id="PS50112">
    <property type="entry name" value="PAS"/>
    <property type="match status" value="1"/>
</dbReference>
<dbReference type="InterPro" id="IPR000700">
    <property type="entry name" value="PAS-assoc_C"/>
</dbReference>
<gene>
    <name evidence="3" type="ORF">SAMN06265370_12045</name>
</gene>
<dbReference type="InterPro" id="IPR000014">
    <property type="entry name" value="PAS"/>
</dbReference>
<accession>A0A238YVC5</accession>
<dbReference type="InterPro" id="IPR035965">
    <property type="entry name" value="PAS-like_dom_sf"/>
</dbReference>
<feature type="domain" description="PAS" evidence="1">
    <location>
        <begin position="59"/>
        <end position="84"/>
    </location>
</feature>
<dbReference type="InterPro" id="IPR052163">
    <property type="entry name" value="DGC-Regulatory_Protein"/>
</dbReference>
<dbReference type="PANTHER" id="PTHR46663:SF3">
    <property type="entry name" value="SLL0267 PROTEIN"/>
    <property type="match status" value="1"/>
</dbReference>
<reference evidence="3 4" key="1">
    <citation type="submission" date="2017-06" db="EMBL/GenBank/DDBJ databases">
        <authorList>
            <person name="Kim H.J."/>
            <person name="Triplett B.A."/>
        </authorList>
    </citation>
    <scope>NUCLEOTIDE SEQUENCE [LARGE SCALE GENOMIC DNA]</scope>
    <source>
        <strain evidence="3 4">DSM 29052</strain>
    </source>
</reference>
<dbReference type="SUPFAM" id="SSF55785">
    <property type="entry name" value="PYP-like sensor domain (PAS domain)"/>
    <property type="match status" value="1"/>
</dbReference>
<dbReference type="EMBL" id="FZNN01000020">
    <property type="protein sequence ID" value="SNR75010.1"/>
    <property type="molecule type" value="Genomic_DNA"/>
</dbReference>
<dbReference type="PROSITE" id="PS50113">
    <property type="entry name" value="PAC"/>
    <property type="match status" value="1"/>
</dbReference>
<dbReference type="CDD" id="cd00130">
    <property type="entry name" value="PAS"/>
    <property type="match status" value="1"/>
</dbReference>
<name>A0A238YVC5_9RHOB</name>
<protein>
    <submittedName>
        <fullName evidence="3">PAS domain S-box-containing protein</fullName>
    </submittedName>
</protein>
<dbReference type="InterPro" id="IPR001610">
    <property type="entry name" value="PAC"/>
</dbReference>